<dbReference type="Gene3D" id="3.40.50.2300">
    <property type="match status" value="2"/>
</dbReference>
<dbReference type="PANTHER" id="PTHR30146:SF148">
    <property type="entry name" value="HTH-TYPE TRANSCRIPTIONAL REPRESSOR PURR-RELATED"/>
    <property type="match status" value="1"/>
</dbReference>
<feature type="domain" description="HTH lacI-type" evidence="5">
    <location>
        <begin position="2"/>
        <end position="56"/>
    </location>
</feature>
<keyword evidence="7" id="KW-1185">Reference proteome</keyword>
<dbReference type="CDD" id="cd06267">
    <property type="entry name" value="PBP1_LacI_sugar_binding-like"/>
    <property type="match status" value="1"/>
</dbReference>
<keyword evidence="4" id="KW-0804">Transcription</keyword>
<dbReference type="RefSeq" id="WP_208927532.1">
    <property type="nucleotide sequence ID" value="NZ_CP013655.1"/>
</dbReference>
<keyword evidence="3" id="KW-0238">DNA-binding</keyword>
<dbReference type="CDD" id="cd01392">
    <property type="entry name" value="HTH_LacI"/>
    <property type="match status" value="1"/>
</dbReference>
<proteinExistence type="predicted"/>
<protein>
    <submittedName>
        <fullName evidence="6">LacI family transcriptional regulator</fullName>
    </submittedName>
</protein>
<evidence type="ECO:0000256" key="2">
    <source>
        <dbReference type="ARBA" id="ARBA00023015"/>
    </source>
</evidence>
<dbReference type="GO" id="GO:0003700">
    <property type="term" value="F:DNA-binding transcription factor activity"/>
    <property type="evidence" value="ECO:0007669"/>
    <property type="project" value="TreeGrafter"/>
</dbReference>
<dbReference type="PANTHER" id="PTHR30146">
    <property type="entry name" value="LACI-RELATED TRANSCRIPTIONAL REPRESSOR"/>
    <property type="match status" value="1"/>
</dbReference>
<dbReference type="AlphaFoldDB" id="A0A0U2XCK1"/>
<accession>A0A0U2XCK1</accession>
<dbReference type="Pfam" id="PF13377">
    <property type="entry name" value="Peripla_BP_3"/>
    <property type="match status" value="1"/>
</dbReference>
<sequence>MVGIKEIAKKAGVSISTVSYALNGSPKVTEATRARIQAIADELDYVPNMAARTLKRQQTNIIGVYLADYGGSFYGELLDGIKKGLEAQNFEMIVCSGNKSHLFIPERMIDGAIVLDWTFKNKEIEQYADRGHFLVILDRLITHKNVRKVLLDNRGGATLAIEKAVACQTEKLYLITGPEKSYDGQERLSASIKELERFNIDHEIISGDFTEPSGYRAAKEIMVKEPTFPLDIFALNDEMAIGVYKYFKETPYEIGKEIRLIGFDNIDISAFIQPRLATISYSKHRWGMLAAEKIIQLITGEETEDDHIYTSFIDGSSFPENEQ</sequence>
<dbReference type="GO" id="GO:0000976">
    <property type="term" value="F:transcription cis-regulatory region binding"/>
    <property type="evidence" value="ECO:0007669"/>
    <property type="project" value="TreeGrafter"/>
</dbReference>
<dbReference type="PROSITE" id="PS50932">
    <property type="entry name" value="HTH_LACI_2"/>
    <property type="match status" value="1"/>
</dbReference>
<evidence type="ECO:0000256" key="3">
    <source>
        <dbReference type="ARBA" id="ARBA00023125"/>
    </source>
</evidence>
<dbReference type="Proteomes" id="UP000067523">
    <property type="component" value="Chromosome"/>
</dbReference>
<dbReference type="InterPro" id="IPR028082">
    <property type="entry name" value="Peripla_BP_I"/>
</dbReference>
<dbReference type="SUPFAM" id="SSF47413">
    <property type="entry name" value="lambda repressor-like DNA-binding domains"/>
    <property type="match status" value="1"/>
</dbReference>
<keyword evidence="1" id="KW-0678">Repressor</keyword>
<dbReference type="Pfam" id="PF00356">
    <property type="entry name" value="LacI"/>
    <property type="match status" value="1"/>
</dbReference>
<dbReference type="Gene3D" id="1.10.260.40">
    <property type="entry name" value="lambda repressor-like DNA-binding domains"/>
    <property type="match status" value="1"/>
</dbReference>
<dbReference type="PROSITE" id="PS00356">
    <property type="entry name" value="HTH_LACI_1"/>
    <property type="match status" value="1"/>
</dbReference>
<dbReference type="STRING" id="118060.ATZ35_12425"/>
<gene>
    <name evidence="6" type="ORF">ATZ35_12425</name>
</gene>
<keyword evidence="2" id="KW-0805">Transcription regulation</keyword>
<evidence type="ECO:0000313" key="7">
    <source>
        <dbReference type="Proteomes" id="UP000067523"/>
    </source>
</evidence>
<dbReference type="InterPro" id="IPR046335">
    <property type="entry name" value="LacI/GalR-like_sensor"/>
</dbReference>
<dbReference type="SUPFAM" id="SSF53822">
    <property type="entry name" value="Periplasmic binding protein-like I"/>
    <property type="match status" value="1"/>
</dbReference>
<evidence type="ECO:0000256" key="4">
    <source>
        <dbReference type="ARBA" id="ARBA00023163"/>
    </source>
</evidence>
<dbReference type="SMART" id="SM00354">
    <property type="entry name" value="HTH_LACI"/>
    <property type="match status" value="1"/>
</dbReference>
<reference evidence="7" key="1">
    <citation type="submission" date="2015-12" db="EMBL/GenBank/DDBJ databases">
        <authorList>
            <person name="Lauer A."/>
            <person name="Humrighouse B."/>
            <person name="Loparev V."/>
            <person name="Shewmaker P.L."/>
            <person name="Whitney A.M."/>
            <person name="McLaughlin R.W."/>
        </authorList>
    </citation>
    <scope>NUCLEOTIDE SEQUENCE [LARGE SCALE GENOMIC DNA]</scope>
    <source>
        <strain evidence="7">LMG 26678</strain>
    </source>
</reference>
<name>A0A0U2XCK1_9ENTE</name>
<dbReference type="EMBL" id="CP013655">
    <property type="protein sequence ID" value="ALS37920.1"/>
    <property type="molecule type" value="Genomic_DNA"/>
</dbReference>
<dbReference type="InterPro" id="IPR000843">
    <property type="entry name" value="HTH_LacI"/>
</dbReference>
<dbReference type="KEGG" id="erx:ATZ35_12425"/>
<evidence type="ECO:0000313" key="6">
    <source>
        <dbReference type="EMBL" id="ALS37920.1"/>
    </source>
</evidence>
<evidence type="ECO:0000256" key="1">
    <source>
        <dbReference type="ARBA" id="ARBA00022491"/>
    </source>
</evidence>
<dbReference type="InterPro" id="IPR010982">
    <property type="entry name" value="Lambda_DNA-bd_dom_sf"/>
</dbReference>
<organism evidence="6 7">
    <name type="scientific">Enterococcus rotai</name>
    <dbReference type="NCBI Taxonomy" id="118060"/>
    <lineage>
        <taxon>Bacteria</taxon>
        <taxon>Bacillati</taxon>
        <taxon>Bacillota</taxon>
        <taxon>Bacilli</taxon>
        <taxon>Lactobacillales</taxon>
        <taxon>Enterococcaceae</taxon>
        <taxon>Enterococcus</taxon>
    </lineage>
</organism>
<evidence type="ECO:0000259" key="5">
    <source>
        <dbReference type="PROSITE" id="PS50932"/>
    </source>
</evidence>